<protein>
    <recommendedName>
        <fullName evidence="6">Endonuclease/exonuclease/phosphatase domain-containing protein</fullName>
    </recommendedName>
</protein>
<comment type="caution">
    <text evidence="7">The sequence shown here is derived from an EMBL/GenBank/DDBJ whole genome shotgun (WGS) entry which is preliminary data.</text>
</comment>
<feature type="non-terminal residue" evidence="7">
    <location>
        <position position="227"/>
    </location>
</feature>
<accession>A0A8T0RSV0</accession>
<dbReference type="SUPFAM" id="SSF56219">
    <property type="entry name" value="DNase I-like"/>
    <property type="match status" value="1"/>
</dbReference>
<dbReference type="Proteomes" id="UP000823388">
    <property type="component" value="Chromosome 5N"/>
</dbReference>
<dbReference type="Pfam" id="PF03372">
    <property type="entry name" value="Exo_endo_phos"/>
    <property type="match status" value="1"/>
</dbReference>
<keyword evidence="4" id="KW-0378">Hydrolase</keyword>
<comment type="cofactor">
    <cofactor evidence="1">
        <name>Mg(2+)</name>
        <dbReference type="ChEBI" id="CHEBI:18420"/>
    </cofactor>
</comment>
<evidence type="ECO:0000313" key="7">
    <source>
        <dbReference type="EMBL" id="KAG2588484.1"/>
    </source>
</evidence>
<evidence type="ECO:0000256" key="2">
    <source>
        <dbReference type="ARBA" id="ARBA00007092"/>
    </source>
</evidence>
<dbReference type="Gene3D" id="3.60.10.10">
    <property type="entry name" value="Endonuclease/exonuclease/phosphatase"/>
    <property type="match status" value="1"/>
</dbReference>
<keyword evidence="8" id="KW-1185">Reference proteome</keyword>
<dbReference type="AlphaFoldDB" id="A0A8T0RSV0"/>
<evidence type="ECO:0000259" key="6">
    <source>
        <dbReference type="Pfam" id="PF03372"/>
    </source>
</evidence>
<keyword evidence="3" id="KW-0479">Metal-binding</keyword>
<keyword evidence="5" id="KW-0460">Magnesium</keyword>
<evidence type="ECO:0000256" key="3">
    <source>
        <dbReference type="ARBA" id="ARBA00022723"/>
    </source>
</evidence>
<dbReference type="InterPro" id="IPR005135">
    <property type="entry name" value="Endo/exonuclease/phosphatase"/>
</dbReference>
<name>A0A8T0RSV0_PANVG</name>
<dbReference type="GO" id="GO:0003906">
    <property type="term" value="F:DNA-(apurinic or apyrimidinic site) endonuclease activity"/>
    <property type="evidence" value="ECO:0007669"/>
    <property type="project" value="TreeGrafter"/>
</dbReference>
<evidence type="ECO:0000256" key="4">
    <source>
        <dbReference type="ARBA" id="ARBA00022801"/>
    </source>
</evidence>
<reference evidence="7" key="1">
    <citation type="submission" date="2020-05" db="EMBL/GenBank/DDBJ databases">
        <title>WGS assembly of Panicum virgatum.</title>
        <authorList>
            <person name="Lovell J.T."/>
            <person name="Jenkins J."/>
            <person name="Shu S."/>
            <person name="Juenger T.E."/>
            <person name="Schmutz J."/>
        </authorList>
    </citation>
    <scope>NUCLEOTIDE SEQUENCE</scope>
    <source>
        <strain evidence="7">AP13</strain>
    </source>
</reference>
<evidence type="ECO:0000256" key="5">
    <source>
        <dbReference type="ARBA" id="ARBA00022842"/>
    </source>
</evidence>
<proteinExistence type="inferred from homology"/>
<dbReference type="EMBL" id="CM029046">
    <property type="protein sequence ID" value="KAG2588484.1"/>
    <property type="molecule type" value="Genomic_DNA"/>
</dbReference>
<dbReference type="GO" id="GO:0046872">
    <property type="term" value="F:metal ion binding"/>
    <property type="evidence" value="ECO:0007669"/>
    <property type="project" value="UniProtKB-KW"/>
</dbReference>
<feature type="non-terminal residue" evidence="7">
    <location>
        <position position="1"/>
    </location>
</feature>
<dbReference type="InterPro" id="IPR036691">
    <property type="entry name" value="Endo/exonu/phosph_ase_sf"/>
</dbReference>
<sequence length="227" mass="25496">NFTVVSWNVRGLGDSDKCNVVRDAFTTVNPTVICIQETKLHDITTSKAHSFLPPSHVNSYHFIGAAGSRGGILTTWNSNALRMDSYITRRHTLTVVLSSTSSDHRLTITNVYAPSDHRDSPLFLNGLKELKPHINGAWLLLGDFNLVRSATDKNNCAIDTRLCQMFNDTLDHLEVVELPLLDKLFTWSNQREHPTLARLDRVFANHTQCTVFPNTSLTSLVWPTSDH</sequence>
<dbReference type="GO" id="GO:0008081">
    <property type="term" value="F:phosphoric diester hydrolase activity"/>
    <property type="evidence" value="ECO:0007669"/>
    <property type="project" value="TreeGrafter"/>
</dbReference>
<dbReference type="PANTHER" id="PTHR22748">
    <property type="entry name" value="AP ENDONUCLEASE"/>
    <property type="match status" value="1"/>
</dbReference>
<dbReference type="GO" id="GO:0006284">
    <property type="term" value="P:base-excision repair"/>
    <property type="evidence" value="ECO:0007669"/>
    <property type="project" value="TreeGrafter"/>
</dbReference>
<gene>
    <name evidence="7" type="ORF">PVAP13_5NG346681</name>
</gene>
<dbReference type="GO" id="GO:0008311">
    <property type="term" value="F:double-stranded DNA 3'-5' DNA exonuclease activity"/>
    <property type="evidence" value="ECO:0007669"/>
    <property type="project" value="TreeGrafter"/>
</dbReference>
<evidence type="ECO:0000256" key="1">
    <source>
        <dbReference type="ARBA" id="ARBA00001946"/>
    </source>
</evidence>
<dbReference type="GO" id="GO:0005634">
    <property type="term" value="C:nucleus"/>
    <property type="evidence" value="ECO:0007669"/>
    <property type="project" value="TreeGrafter"/>
</dbReference>
<organism evidence="7 8">
    <name type="scientific">Panicum virgatum</name>
    <name type="common">Blackwell switchgrass</name>
    <dbReference type="NCBI Taxonomy" id="38727"/>
    <lineage>
        <taxon>Eukaryota</taxon>
        <taxon>Viridiplantae</taxon>
        <taxon>Streptophyta</taxon>
        <taxon>Embryophyta</taxon>
        <taxon>Tracheophyta</taxon>
        <taxon>Spermatophyta</taxon>
        <taxon>Magnoliopsida</taxon>
        <taxon>Liliopsida</taxon>
        <taxon>Poales</taxon>
        <taxon>Poaceae</taxon>
        <taxon>PACMAD clade</taxon>
        <taxon>Panicoideae</taxon>
        <taxon>Panicodae</taxon>
        <taxon>Paniceae</taxon>
        <taxon>Panicinae</taxon>
        <taxon>Panicum</taxon>
        <taxon>Panicum sect. Hiantes</taxon>
    </lineage>
</organism>
<dbReference type="InterPro" id="IPR004808">
    <property type="entry name" value="AP_endonuc_1"/>
</dbReference>
<feature type="domain" description="Endonuclease/exonuclease/phosphatase" evidence="6">
    <location>
        <begin position="5"/>
        <end position="227"/>
    </location>
</feature>
<comment type="similarity">
    <text evidence="2">Belongs to the DNA repair enzymes AP/ExoA family.</text>
</comment>
<evidence type="ECO:0000313" key="8">
    <source>
        <dbReference type="Proteomes" id="UP000823388"/>
    </source>
</evidence>
<dbReference type="PANTHER" id="PTHR22748:SF11">
    <property type="entry name" value="OS07G0184032 PROTEIN"/>
    <property type="match status" value="1"/>
</dbReference>